<proteinExistence type="predicted"/>
<comment type="caution">
    <text evidence="1">The sequence shown here is derived from an EMBL/GenBank/DDBJ whole genome shotgun (WGS) entry which is preliminary data.</text>
</comment>
<dbReference type="Gene3D" id="1.10.1620.10">
    <property type="entry name" value="Ribosomal protein L39e"/>
    <property type="match status" value="1"/>
</dbReference>
<dbReference type="AlphaFoldDB" id="A0A938YMZ8"/>
<organism evidence="1 2">
    <name type="scientific">Candidatus Iainarchaeum sp</name>
    <dbReference type="NCBI Taxonomy" id="3101447"/>
    <lineage>
        <taxon>Archaea</taxon>
        <taxon>Candidatus Iainarchaeota</taxon>
        <taxon>Candidatus Iainarchaeia</taxon>
        <taxon>Candidatus Iainarchaeales</taxon>
        <taxon>Candidatus Iainarchaeaceae</taxon>
        <taxon>Candidatus Iainarchaeum</taxon>
    </lineage>
</organism>
<evidence type="ECO:0000313" key="1">
    <source>
        <dbReference type="EMBL" id="MBN2067164.1"/>
    </source>
</evidence>
<name>A0A938YMZ8_9ARCH</name>
<protein>
    <recommendedName>
        <fullName evidence="3">50S ribosomal protein L39e</fullName>
    </recommendedName>
</protein>
<dbReference type="EMBL" id="JAFGDB010000028">
    <property type="protein sequence ID" value="MBN2067164.1"/>
    <property type="molecule type" value="Genomic_DNA"/>
</dbReference>
<dbReference type="InterPro" id="IPR023626">
    <property type="entry name" value="Ribosomal_eL39_dom_sf"/>
</dbReference>
<gene>
    <name evidence="1" type="ORF">JW744_01710</name>
</gene>
<sequence length="73" mass="8638">MAKNKDEEFKEFLISSRKKIGPGLTNAPVWVLQKAGKRIWNPKSNRSWKEVGLGIKYRKRKHMEKASKRRKKD</sequence>
<accession>A0A938YMZ8</accession>
<evidence type="ECO:0000313" key="2">
    <source>
        <dbReference type="Proteomes" id="UP000809243"/>
    </source>
</evidence>
<dbReference type="Proteomes" id="UP000809243">
    <property type="component" value="Unassembled WGS sequence"/>
</dbReference>
<evidence type="ECO:0008006" key="3">
    <source>
        <dbReference type="Google" id="ProtNLM"/>
    </source>
</evidence>
<reference evidence="1" key="1">
    <citation type="submission" date="2021-01" db="EMBL/GenBank/DDBJ databases">
        <title>Active Sulfur Cycling in an Early Earth Analoge.</title>
        <authorList>
            <person name="Hahn C.R."/>
            <person name="Youssef N.H."/>
            <person name="Elshahed M."/>
        </authorList>
    </citation>
    <scope>NUCLEOTIDE SEQUENCE</scope>
    <source>
        <strain evidence="1">Zod_Metabat.1151</strain>
    </source>
</reference>